<dbReference type="GO" id="GO:0005524">
    <property type="term" value="F:ATP binding"/>
    <property type="evidence" value="ECO:0007669"/>
    <property type="project" value="UniProtKB-KW"/>
</dbReference>
<dbReference type="InterPro" id="IPR013221">
    <property type="entry name" value="Mur_ligase_cen"/>
</dbReference>
<dbReference type="PANTHER" id="PTHR43445:SF3">
    <property type="entry name" value="UDP-N-ACETYLMURAMATE--L-ALANINE LIGASE"/>
    <property type="match status" value="1"/>
</dbReference>
<dbReference type="EMBL" id="LAZR01044805">
    <property type="protein sequence ID" value="KKL03751.1"/>
    <property type="molecule type" value="Genomic_DNA"/>
</dbReference>
<dbReference type="AlphaFoldDB" id="A0A0F9CDL8"/>
<name>A0A0F9CDL8_9ZZZZ</name>
<dbReference type="GO" id="GO:0009252">
    <property type="term" value="P:peptidoglycan biosynthetic process"/>
    <property type="evidence" value="ECO:0007669"/>
    <property type="project" value="UniProtKB-UniPathway"/>
</dbReference>
<evidence type="ECO:0000259" key="3">
    <source>
        <dbReference type="Pfam" id="PF01225"/>
    </source>
</evidence>
<dbReference type="SUPFAM" id="SSF53244">
    <property type="entry name" value="MurD-like peptide ligases, peptide-binding domain"/>
    <property type="match status" value="1"/>
</dbReference>
<dbReference type="Gene3D" id="3.40.1190.10">
    <property type="entry name" value="Mur-like, catalytic domain"/>
    <property type="match status" value="1"/>
</dbReference>
<dbReference type="Pfam" id="PF01225">
    <property type="entry name" value="Mur_ligase"/>
    <property type="match status" value="1"/>
</dbReference>
<feature type="non-terminal residue" evidence="5">
    <location>
        <position position="370"/>
    </location>
</feature>
<dbReference type="NCBIfam" id="TIGR01082">
    <property type="entry name" value="murC"/>
    <property type="match status" value="1"/>
</dbReference>
<feature type="domain" description="Mur ligase N-terminal catalytic" evidence="3">
    <location>
        <begin position="28"/>
        <end position="125"/>
    </location>
</feature>
<sequence length="370" mass="39055">MGEVMADKPTGRTLAADGVRAAYADKAIHLIGVGGSGMRALAQLLAGRGASVSGSDSERSEALADLESLGVSVVVGQRAENLPDRLDLVVHSAAIHPENPELLAARQRGCEVIKYSRMLGRLMSDRCGIAIAGTHGKSTTTAMVAHTLRAAGASPSFIVGATSRQLGGPSGVGTGPHFVAEACEYDRSFLNLCPTLAAILNIDEDHLDCYENLGAIIEAFRAFAIKIPPEGVLVANGDDPHVGPALREPAPACEVQTFGLGSGRMWNAGRLSDEDGLCRFDVQFTGRRLCRVQLRLPGRHQVYNALAAAALCHHAGLGPEDIAAGLSSFEGVDRRTTCMFEGGVTVVDDYAHHPTEIKATLEAINDRYRP</sequence>
<feature type="domain" description="Mur ligase central" evidence="4">
    <location>
        <begin position="131"/>
        <end position="311"/>
    </location>
</feature>
<comment type="pathway">
    <text evidence="2">Cell wall biogenesis; peptidoglycan biosynthesis.</text>
</comment>
<dbReference type="InterPro" id="IPR050061">
    <property type="entry name" value="MurCDEF_pg_biosynth"/>
</dbReference>
<evidence type="ECO:0000256" key="1">
    <source>
        <dbReference type="ARBA" id="ARBA00004496"/>
    </source>
</evidence>
<dbReference type="Gene3D" id="3.40.50.720">
    <property type="entry name" value="NAD(P)-binding Rossmann-like Domain"/>
    <property type="match status" value="1"/>
</dbReference>
<comment type="subcellular location">
    <subcellularLocation>
        <location evidence="1">Cytoplasm</location>
    </subcellularLocation>
</comment>
<reference evidence="5" key="1">
    <citation type="journal article" date="2015" name="Nature">
        <title>Complex archaea that bridge the gap between prokaryotes and eukaryotes.</title>
        <authorList>
            <person name="Spang A."/>
            <person name="Saw J.H."/>
            <person name="Jorgensen S.L."/>
            <person name="Zaremba-Niedzwiedzka K."/>
            <person name="Martijn J."/>
            <person name="Lind A.E."/>
            <person name="van Eijk R."/>
            <person name="Schleper C."/>
            <person name="Guy L."/>
            <person name="Ettema T.J."/>
        </authorList>
    </citation>
    <scope>NUCLEOTIDE SEQUENCE</scope>
</reference>
<dbReference type="GO" id="GO:0005737">
    <property type="term" value="C:cytoplasm"/>
    <property type="evidence" value="ECO:0007669"/>
    <property type="project" value="UniProtKB-SubCell"/>
</dbReference>
<evidence type="ECO:0000259" key="4">
    <source>
        <dbReference type="Pfam" id="PF08245"/>
    </source>
</evidence>
<evidence type="ECO:0000313" key="5">
    <source>
        <dbReference type="EMBL" id="KKL03751.1"/>
    </source>
</evidence>
<dbReference type="Pfam" id="PF08245">
    <property type="entry name" value="Mur_ligase_M"/>
    <property type="match status" value="1"/>
</dbReference>
<dbReference type="GO" id="GO:0008763">
    <property type="term" value="F:UDP-N-acetylmuramate-L-alanine ligase activity"/>
    <property type="evidence" value="ECO:0007669"/>
    <property type="project" value="UniProtKB-EC"/>
</dbReference>
<dbReference type="PANTHER" id="PTHR43445">
    <property type="entry name" value="UDP-N-ACETYLMURAMATE--L-ALANINE LIGASE-RELATED"/>
    <property type="match status" value="1"/>
</dbReference>
<dbReference type="Gene3D" id="3.90.190.20">
    <property type="entry name" value="Mur ligase, C-terminal domain"/>
    <property type="match status" value="1"/>
</dbReference>
<protein>
    <submittedName>
        <fullName evidence="5">Uncharacterized protein</fullName>
    </submittedName>
</protein>
<gene>
    <name evidence="5" type="ORF">LCGC14_2623000</name>
</gene>
<dbReference type="UniPathway" id="UPA00219"/>
<dbReference type="InterPro" id="IPR000713">
    <property type="entry name" value="Mur_ligase_N"/>
</dbReference>
<proteinExistence type="predicted"/>
<accession>A0A0F9CDL8</accession>
<organism evidence="5">
    <name type="scientific">marine sediment metagenome</name>
    <dbReference type="NCBI Taxonomy" id="412755"/>
    <lineage>
        <taxon>unclassified sequences</taxon>
        <taxon>metagenomes</taxon>
        <taxon>ecological metagenomes</taxon>
    </lineage>
</organism>
<comment type="caution">
    <text evidence="5">The sequence shown here is derived from an EMBL/GenBank/DDBJ whole genome shotgun (WGS) entry which is preliminary data.</text>
</comment>
<dbReference type="InterPro" id="IPR005758">
    <property type="entry name" value="UDP-N-AcMur_Ala_ligase_MurC"/>
</dbReference>
<dbReference type="SUPFAM" id="SSF51984">
    <property type="entry name" value="MurCD N-terminal domain"/>
    <property type="match status" value="1"/>
</dbReference>
<dbReference type="InterPro" id="IPR036565">
    <property type="entry name" value="Mur-like_cat_sf"/>
</dbReference>
<evidence type="ECO:0000256" key="2">
    <source>
        <dbReference type="ARBA" id="ARBA00004752"/>
    </source>
</evidence>
<dbReference type="InterPro" id="IPR036615">
    <property type="entry name" value="Mur_ligase_C_dom_sf"/>
</dbReference>
<dbReference type="SUPFAM" id="SSF53623">
    <property type="entry name" value="MurD-like peptide ligases, catalytic domain"/>
    <property type="match status" value="1"/>
</dbReference>